<dbReference type="NCBIfam" id="TIGR00702">
    <property type="entry name" value="YcaO-type kinase domain"/>
    <property type="match status" value="1"/>
</dbReference>
<dbReference type="PANTHER" id="PTHR37809:SF1">
    <property type="entry name" value="RIBOSOMAL PROTEIN S12 METHYLTHIOTRANSFERASE ACCESSORY FACTOR YCAO"/>
    <property type="match status" value="1"/>
</dbReference>
<organism evidence="2 3">
    <name type="scientific">Pararhizobium polonicum</name>
    <dbReference type="NCBI Taxonomy" id="1612624"/>
    <lineage>
        <taxon>Bacteria</taxon>
        <taxon>Pseudomonadati</taxon>
        <taxon>Pseudomonadota</taxon>
        <taxon>Alphaproteobacteria</taxon>
        <taxon>Hyphomicrobiales</taxon>
        <taxon>Rhizobiaceae</taxon>
        <taxon>Rhizobium/Agrobacterium group</taxon>
        <taxon>Pararhizobium</taxon>
    </lineage>
</organism>
<dbReference type="STRING" id="1612624.ADU59_14220"/>
<dbReference type="Gene3D" id="3.30.160.660">
    <property type="match status" value="1"/>
</dbReference>
<feature type="domain" description="YcaO" evidence="1">
    <location>
        <begin position="52"/>
        <end position="386"/>
    </location>
</feature>
<protein>
    <recommendedName>
        <fullName evidence="1">YcaO domain-containing protein</fullName>
    </recommendedName>
</protein>
<dbReference type="AlphaFoldDB" id="A0A1C7P1I2"/>
<accession>A0A1C7P1I2</accession>
<proteinExistence type="predicted"/>
<comment type="caution">
    <text evidence="2">The sequence shown here is derived from an EMBL/GenBank/DDBJ whole genome shotgun (WGS) entry which is preliminary data.</text>
</comment>
<dbReference type="Gene3D" id="3.30.40.250">
    <property type="match status" value="1"/>
</dbReference>
<dbReference type="Proteomes" id="UP000093111">
    <property type="component" value="Unassembled WGS sequence"/>
</dbReference>
<evidence type="ECO:0000259" key="1">
    <source>
        <dbReference type="PROSITE" id="PS51664"/>
    </source>
</evidence>
<keyword evidence="3" id="KW-1185">Reference proteome</keyword>
<sequence>MYTPRETLSRVEPLLKNFGITRVARHTGLDNLGIPVWCAYTPNAKSIVIAQGKGITDDDAKASAVMEALERVVAGHPAVDIVTATMSGLADRGRFADPLPSLIAGGQSDLRPDETIDWIAGRNVLNGQEILVPLEAVILDRTRQNNRYWMSSDGLASGNCDDEAFLHGLLERIERDAYVLWQVAPASDRHSRCVDPSLYGGAAMTELLTRIERAGLVLRLFDITSDIGIPCLTAFLSPAGVLSDRPLRYVEVTNGSGAHPSPSVAALRAVTEAAQSRLTYISGARDDVSAQTYRTSLPDETRRLFACVPTEVPDYRQPIPSTTASMIEHVLERLREAHIPSAIALRLSSKDWPFSVVKALVPALENPDGKRARRFGARAIARTLWP</sequence>
<dbReference type="Pfam" id="PF02624">
    <property type="entry name" value="YcaO"/>
    <property type="match status" value="1"/>
</dbReference>
<dbReference type="EMBL" id="LGLV01000008">
    <property type="protein sequence ID" value="OBZ95099.1"/>
    <property type="molecule type" value="Genomic_DNA"/>
</dbReference>
<reference evidence="2 3" key="1">
    <citation type="journal article" date="2016" name="Syst. Appl. Microbiol.">
        <title>Pararhizobium polonicum sp. nov. isolated from tumors on stone fruit rootstocks.</title>
        <authorList>
            <person name="Pulawska J."/>
            <person name="Kuzmanovic N."/>
            <person name="Willems A."/>
            <person name="Pothier J.F."/>
        </authorList>
    </citation>
    <scope>NUCLEOTIDE SEQUENCE [LARGE SCALE GENOMIC DNA]</scope>
    <source>
        <strain evidence="2 3">F5.1</strain>
    </source>
</reference>
<dbReference type="PATRIC" id="fig|1612624.7.peg.4754"/>
<gene>
    <name evidence="2" type="ORF">ADU59_14220</name>
</gene>
<dbReference type="PROSITE" id="PS51664">
    <property type="entry name" value="YCAO"/>
    <property type="match status" value="1"/>
</dbReference>
<evidence type="ECO:0000313" key="2">
    <source>
        <dbReference type="EMBL" id="OBZ95099.1"/>
    </source>
</evidence>
<dbReference type="InterPro" id="IPR003776">
    <property type="entry name" value="YcaO-like_dom"/>
</dbReference>
<name>A0A1C7P1I2_9HYPH</name>
<dbReference type="Gene3D" id="3.30.1330.230">
    <property type="match status" value="1"/>
</dbReference>
<dbReference type="PANTHER" id="PTHR37809">
    <property type="entry name" value="RIBOSOMAL PROTEIN S12 METHYLTHIOTRANSFERASE ACCESSORY FACTOR YCAO"/>
    <property type="match status" value="1"/>
</dbReference>
<evidence type="ECO:0000313" key="3">
    <source>
        <dbReference type="Proteomes" id="UP000093111"/>
    </source>
</evidence>